<dbReference type="RefSeq" id="WP_233698758.1">
    <property type="nucleotide sequence ID" value="NZ_JAJNBZ010000032.1"/>
</dbReference>
<organism evidence="2 3">
    <name type="scientific">Paenibacillus profundus</name>
    <dbReference type="NCBI Taxonomy" id="1173085"/>
    <lineage>
        <taxon>Bacteria</taxon>
        <taxon>Bacillati</taxon>
        <taxon>Bacillota</taxon>
        <taxon>Bacilli</taxon>
        <taxon>Bacillales</taxon>
        <taxon>Paenibacillaceae</taxon>
        <taxon>Paenibacillus</taxon>
    </lineage>
</organism>
<dbReference type="EMBL" id="JAJNBZ010000032">
    <property type="protein sequence ID" value="MCE5172678.1"/>
    <property type="molecule type" value="Genomic_DNA"/>
</dbReference>
<evidence type="ECO:0008006" key="4">
    <source>
        <dbReference type="Google" id="ProtNLM"/>
    </source>
</evidence>
<keyword evidence="1" id="KW-0175">Coiled coil</keyword>
<evidence type="ECO:0000256" key="1">
    <source>
        <dbReference type="SAM" id="Coils"/>
    </source>
</evidence>
<reference evidence="2 3" key="1">
    <citation type="submission" date="2021-11" db="EMBL/GenBank/DDBJ databases">
        <title>Draft genome sequence of Paenibacillus profundus YoMME, a new Gram-positive bacteria with exoelectrogenic properties.</title>
        <authorList>
            <person name="Hubenova Y."/>
            <person name="Hubenova E."/>
            <person name="Manasiev Y."/>
            <person name="Peykov S."/>
            <person name="Mitov M."/>
        </authorList>
    </citation>
    <scope>NUCLEOTIDE SEQUENCE [LARGE SCALE GENOMIC DNA]</scope>
    <source>
        <strain evidence="2 3">YoMME</strain>
    </source>
</reference>
<accession>A0ABS8YLF2</accession>
<keyword evidence="3" id="KW-1185">Reference proteome</keyword>
<sequence length="49" mass="5730">MEQVLHQILQELQSLNGEVQKLNQNQLLLDKNQQQVALQINSIYQSIVR</sequence>
<feature type="coiled-coil region" evidence="1">
    <location>
        <begin position="5"/>
        <end position="32"/>
    </location>
</feature>
<gene>
    <name evidence="2" type="ORF">LQV63_25755</name>
</gene>
<proteinExistence type="predicted"/>
<evidence type="ECO:0000313" key="3">
    <source>
        <dbReference type="Proteomes" id="UP001199916"/>
    </source>
</evidence>
<name>A0ABS8YLF2_9BACL</name>
<dbReference type="Proteomes" id="UP001199916">
    <property type="component" value="Unassembled WGS sequence"/>
</dbReference>
<comment type="caution">
    <text evidence="2">The sequence shown here is derived from an EMBL/GenBank/DDBJ whole genome shotgun (WGS) entry which is preliminary data.</text>
</comment>
<evidence type="ECO:0000313" key="2">
    <source>
        <dbReference type="EMBL" id="MCE5172678.1"/>
    </source>
</evidence>
<protein>
    <recommendedName>
        <fullName evidence="4">Aspartyl-phosphate phosphatase Spo0E family protein</fullName>
    </recommendedName>
</protein>